<dbReference type="OrthoDB" id="835246at2"/>
<accession>Q01WR1</accession>
<dbReference type="InterPro" id="IPR029058">
    <property type="entry name" value="AB_hydrolase_fold"/>
</dbReference>
<name>Q01WR1_SOLUE</name>
<dbReference type="KEGG" id="sus:Acid_4945"/>
<dbReference type="InParanoid" id="Q01WR1"/>
<dbReference type="Gene3D" id="3.40.50.1820">
    <property type="entry name" value="alpha/beta hydrolase"/>
    <property type="match status" value="1"/>
</dbReference>
<sequence length="257" mass="27870">MVEHTRAHPRIKQETPAGRREKLELGTLFIPAGLKTTGAIPVLFFFHGGTWLPEVAGARDKVAIVSIQAGSGSATYANLFQDPARWPALLKEAETKGGVHFGRVMLGGWSAGCGAIRQILRAPAAYARVDAALLIDGIHTDYTDGKPGPLESKIGAENLAIWLQLGRDAIAGKKRAIITHSEIFPGTFASTTETADYLLAQLKLVRRPVLKWGPMGLQQLSEARSGNFLLIGYAGNSAQDHVDQLHSLPEYLKWLMK</sequence>
<dbReference type="eggNOG" id="ENOG5031VR5">
    <property type="taxonomic scope" value="Bacteria"/>
</dbReference>
<reference evidence="1" key="1">
    <citation type="submission" date="2006-10" db="EMBL/GenBank/DDBJ databases">
        <title>Complete sequence of Solibacter usitatus Ellin6076.</title>
        <authorList>
            <consortium name="US DOE Joint Genome Institute"/>
            <person name="Copeland A."/>
            <person name="Lucas S."/>
            <person name="Lapidus A."/>
            <person name="Barry K."/>
            <person name="Detter J.C."/>
            <person name="Glavina del Rio T."/>
            <person name="Hammon N."/>
            <person name="Israni S."/>
            <person name="Dalin E."/>
            <person name="Tice H."/>
            <person name="Pitluck S."/>
            <person name="Thompson L.S."/>
            <person name="Brettin T."/>
            <person name="Bruce D."/>
            <person name="Han C."/>
            <person name="Tapia R."/>
            <person name="Gilna P."/>
            <person name="Schmutz J."/>
            <person name="Larimer F."/>
            <person name="Land M."/>
            <person name="Hauser L."/>
            <person name="Kyrpides N."/>
            <person name="Mikhailova N."/>
            <person name="Janssen P.H."/>
            <person name="Kuske C.R."/>
            <person name="Richardson P."/>
        </authorList>
    </citation>
    <scope>NUCLEOTIDE SEQUENCE</scope>
    <source>
        <strain evidence="1">Ellin6076</strain>
    </source>
</reference>
<dbReference type="AlphaFoldDB" id="Q01WR1"/>
<proteinExistence type="predicted"/>
<dbReference type="SUPFAM" id="SSF53474">
    <property type="entry name" value="alpha/beta-Hydrolases"/>
    <property type="match status" value="1"/>
</dbReference>
<dbReference type="EMBL" id="CP000473">
    <property type="protein sequence ID" value="ABJ85904.1"/>
    <property type="molecule type" value="Genomic_DNA"/>
</dbReference>
<dbReference type="HOGENOM" id="CLU_920502_0_0_0"/>
<dbReference type="STRING" id="234267.Acid_4945"/>
<gene>
    <name evidence="1" type="ordered locus">Acid_4945</name>
</gene>
<protein>
    <recommendedName>
        <fullName evidence="2">Esterase</fullName>
    </recommendedName>
</protein>
<evidence type="ECO:0000313" key="1">
    <source>
        <dbReference type="EMBL" id="ABJ85904.1"/>
    </source>
</evidence>
<organism evidence="1">
    <name type="scientific">Solibacter usitatus (strain Ellin6076)</name>
    <dbReference type="NCBI Taxonomy" id="234267"/>
    <lineage>
        <taxon>Bacteria</taxon>
        <taxon>Pseudomonadati</taxon>
        <taxon>Acidobacteriota</taxon>
        <taxon>Terriglobia</taxon>
        <taxon>Bryobacterales</taxon>
        <taxon>Solibacteraceae</taxon>
        <taxon>Candidatus Solibacter</taxon>
    </lineage>
</organism>
<evidence type="ECO:0008006" key="2">
    <source>
        <dbReference type="Google" id="ProtNLM"/>
    </source>
</evidence>